<dbReference type="InterPro" id="IPR034964">
    <property type="entry name" value="LS"/>
</dbReference>
<feature type="binding site" evidence="7">
    <location>
        <position position="113"/>
    </location>
    <ligand>
        <name>5-amino-6-(D-ribitylamino)uracil</name>
        <dbReference type="ChEBI" id="CHEBI:15934"/>
    </ligand>
</feature>
<evidence type="ECO:0000256" key="3">
    <source>
        <dbReference type="ARBA" id="ARBA00012664"/>
    </source>
</evidence>
<proteinExistence type="inferred from homology"/>
<evidence type="ECO:0000256" key="4">
    <source>
        <dbReference type="ARBA" id="ARBA00022619"/>
    </source>
</evidence>
<feature type="compositionally biased region" description="Polar residues" evidence="8">
    <location>
        <begin position="165"/>
        <end position="193"/>
    </location>
</feature>
<dbReference type="GO" id="GO:0005829">
    <property type="term" value="C:cytosol"/>
    <property type="evidence" value="ECO:0007669"/>
    <property type="project" value="TreeGrafter"/>
</dbReference>
<evidence type="ECO:0000313" key="9">
    <source>
        <dbReference type="EMBL" id="OSY39121.1"/>
    </source>
</evidence>
<feature type="binding site" evidence="7">
    <location>
        <begin position="85"/>
        <end position="86"/>
    </location>
    <ligand>
        <name>(2S)-2-hydroxy-3-oxobutyl phosphate</name>
        <dbReference type="ChEBI" id="CHEBI:58830"/>
    </ligand>
</feature>
<feature type="region of interest" description="Disordered" evidence="8">
    <location>
        <begin position="160"/>
        <end position="193"/>
    </location>
</feature>
<dbReference type="CDD" id="cd09209">
    <property type="entry name" value="Lumazine_synthase-I"/>
    <property type="match status" value="1"/>
</dbReference>
<feature type="binding site" evidence="7">
    <location>
        <begin position="58"/>
        <end position="60"/>
    </location>
    <ligand>
        <name>5-amino-6-(D-ribitylamino)uracil</name>
        <dbReference type="ChEBI" id="CHEBI:15934"/>
    </ligand>
</feature>
<evidence type="ECO:0000256" key="6">
    <source>
        <dbReference type="ARBA" id="ARBA00048785"/>
    </source>
</evidence>
<dbReference type="Proteomes" id="UP000194360">
    <property type="component" value="Unassembled WGS sequence"/>
</dbReference>
<feature type="binding site" evidence="7">
    <location>
        <position position="27"/>
    </location>
    <ligand>
        <name>5-amino-6-(D-ribitylamino)uracil</name>
        <dbReference type="ChEBI" id="CHEBI:15934"/>
    </ligand>
</feature>
<sequence length="193" mass="19139">MSGEGRPAGAAQLDATGLRVGVVAARWHAEIVENLLERAVATAREAGAEPTVVRVPGTVELPVVAQQLARTHDVVVALGVVVRGGTPHFEYVCDAVTAGLTRVALDESTPVGNGVLTTETLAQAVDRSGAPGAPEDKGTEACTAALESALVLRDLRAAAGAETAGTPSAGTQSAGTQSAGTPSVGTPSAGTQA</sequence>
<dbReference type="SUPFAM" id="SSF52121">
    <property type="entry name" value="Lumazine synthase"/>
    <property type="match status" value="1"/>
</dbReference>
<evidence type="ECO:0000256" key="1">
    <source>
        <dbReference type="ARBA" id="ARBA00004917"/>
    </source>
</evidence>
<keyword evidence="5 7" id="KW-0808">Transferase</keyword>
<dbReference type="GO" id="GO:0000906">
    <property type="term" value="F:6,7-dimethyl-8-ribityllumazine synthase activity"/>
    <property type="evidence" value="ECO:0007669"/>
    <property type="project" value="UniProtKB-UniRule"/>
</dbReference>
<comment type="similarity">
    <text evidence="2 7">Belongs to the DMRL synthase family.</text>
</comment>
<organism evidence="9 10">
    <name type="scientific">Pseudonocardia autotrophica</name>
    <name type="common">Amycolata autotrophica</name>
    <name type="synonym">Nocardia autotrophica</name>
    <dbReference type="NCBI Taxonomy" id="2074"/>
    <lineage>
        <taxon>Bacteria</taxon>
        <taxon>Bacillati</taxon>
        <taxon>Actinomycetota</taxon>
        <taxon>Actinomycetes</taxon>
        <taxon>Pseudonocardiales</taxon>
        <taxon>Pseudonocardiaceae</taxon>
        <taxon>Pseudonocardia</taxon>
    </lineage>
</organism>
<dbReference type="Pfam" id="PF00885">
    <property type="entry name" value="DMRL_synthase"/>
    <property type="match status" value="1"/>
</dbReference>
<name>A0A1Y2MVG6_PSEAH</name>
<feature type="binding site" evidence="7">
    <location>
        <position position="127"/>
    </location>
    <ligand>
        <name>(2S)-2-hydroxy-3-oxobutyl phosphate</name>
        <dbReference type="ChEBI" id="CHEBI:58830"/>
    </ligand>
</feature>
<dbReference type="EMBL" id="MIGB01000019">
    <property type="protein sequence ID" value="OSY39121.1"/>
    <property type="molecule type" value="Genomic_DNA"/>
</dbReference>
<dbReference type="AlphaFoldDB" id="A0A1Y2MVG6"/>
<evidence type="ECO:0000256" key="5">
    <source>
        <dbReference type="ARBA" id="ARBA00022679"/>
    </source>
</evidence>
<comment type="catalytic activity">
    <reaction evidence="6 7">
        <text>(2S)-2-hydroxy-3-oxobutyl phosphate + 5-amino-6-(D-ribitylamino)uracil = 6,7-dimethyl-8-(1-D-ribityl)lumazine + phosphate + 2 H2O + H(+)</text>
        <dbReference type="Rhea" id="RHEA:26152"/>
        <dbReference type="ChEBI" id="CHEBI:15377"/>
        <dbReference type="ChEBI" id="CHEBI:15378"/>
        <dbReference type="ChEBI" id="CHEBI:15934"/>
        <dbReference type="ChEBI" id="CHEBI:43474"/>
        <dbReference type="ChEBI" id="CHEBI:58201"/>
        <dbReference type="ChEBI" id="CHEBI:58830"/>
        <dbReference type="EC" id="2.5.1.78"/>
    </reaction>
</comment>
<comment type="function">
    <text evidence="7">Catalyzes the formation of 6,7-dimethyl-8-ribityllumazine by condensation of 5-amino-6-(D-ribitylamino)uracil with 3,4-dihydroxy-2-butanone 4-phosphate. This is the penultimate step in the biosynthesis of riboflavin.</text>
</comment>
<protein>
    <recommendedName>
        <fullName evidence="3 7">6,7-dimethyl-8-ribityllumazine synthase</fullName>
        <shortName evidence="7">DMRL synthase</shortName>
        <shortName evidence="7">LS</shortName>
        <shortName evidence="7">Lumazine synthase</shortName>
        <ecNumber evidence="3 7">2.5.1.78</ecNumber>
    </recommendedName>
</protein>
<dbReference type="EC" id="2.5.1.78" evidence="3 7"/>
<accession>A0A1Y2MVG6</accession>
<keyword evidence="10" id="KW-1185">Reference proteome</keyword>
<dbReference type="PANTHER" id="PTHR21058:SF0">
    <property type="entry name" value="6,7-DIMETHYL-8-RIBITYLLUMAZINE SYNTHASE"/>
    <property type="match status" value="1"/>
</dbReference>
<evidence type="ECO:0000256" key="8">
    <source>
        <dbReference type="SAM" id="MobiDB-lite"/>
    </source>
</evidence>
<dbReference type="NCBIfam" id="TIGR00114">
    <property type="entry name" value="lumazine-synth"/>
    <property type="match status" value="1"/>
</dbReference>
<feature type="active site" description="Proton donor" evidence="7">
    <location>
        <position position="88"/>
    </location>
</feature>
<dbReference type="UniPathway" id="UPA00275">
    <property type="reaction ID" value="UER00404"/>
</dbReference>
<evidence type="ECO:0000313" key="10">
    <source>
        <dbReference type="Proteomes" id="UP000194360"/>
    </source>
</evidence>
<dbReference type="GO" id="GO:0009231">
    <property type="term" value="P:riboflavin biosynthetic process"/>
    <property type="evidence" value="ECO:0007669"/>
    <property type="project" value="UniProtKB-UniRule"/>
</dbReference>
<dbReference type="PANTHER" id="PTHR21058">
    <property type="entry name" value="6,7-DIMETHYL-8-RIBITYLLUMAZINE SYNTHASE DMRL SYNTHASE LUMAZINE SYNTHASE"/>
    <property type="match status" value="1"/>
</dbReference>
<reference evidence="9 10" key="1">
    <citation type="submission" date="2016-09" db="EMBL/GenBank/DDBJ databases">
        <title>Pseudonocardia autotrophica DSM535, a candidate organism with high potential of specific P450 cytochromes.</title>
        <authorList>
            <person name="Grumaz C."/>
            <person name="Vainshtein Y."/>
            <person name="Kirstahler P."/>
            <person name="Sohn K."/>
        </authorList>
    </citation>
    <scope>NUCLEOTIDE SEQUENCE [LARGE SCALE GENOMIC DNA]</scope>
    <source>
        <strain evidence="9 10">DSM 535</strain>
    </source>
</reference>
<keyword evidence="4 7" id="KW-0686">Riboflavin biosynthesis</keyword>
<gene>
    <name evidence="7 9" type="primary">ribH</name>
    <name evidence="9" type="ORF">BG845_03691</name>
</gene>
<evidence type="ECO:0000256" key="2">
    <source>
        <dbReference type="ARBA" id="ARBA00007424"/>
    </source>
</evidence>
<dbReference type="GO" id="GO:0009349">
    <property type="term" value="C:riboflavin synthase complex"/>
    <property type="evidence" value="ECO:0007669"/>
    <property type="project" value="UniProtKB-UniRule"/>
</dbReference>
<dbReference type="HAMAP" id="MF_00178">
    <property type="entry name" value="Lumazine_synth"/>
    <property type="match status" value="1"/>
</dbReference>
<dbReference type="InterPro" id="IPR036467">
    <property type="entry name" value="LS/RS_sf"/>
</dbReference>
<evidence type="ECO:0000256" key="7">
    <source>
        <dbReference type="HAMAP-Rule" id="MF_00178"/>
    </source>
</evidence>
<comment type="caution">
    <text evidence="9">The sequence shown here is derived from an EMBL/GenBank/DDBJ whole genome shotgun (WGS) entry which is preliminary data.</text>
</comment>
<dbReference type="STRING" id="2074.BG845_03691"/>
<dbReference type="Gene3D" id="3.40.50.960">
    <property type="entry name" value="Lumazine/riboflavin synthase"/>
    <property type="match status" value="1"/>
</dbReference>
<feature type="binding site" evidence="7">
    <location>
        <begin position="80"/>
        <end position="82"/>
    </location>
    <ligand>
        <name>5-amino-6-(D-ribitylamino)uracil</name>
        <dbReference type="ChEBI" id="CHEBI:15934"/>
    </ligand>
</feature>
<dbReference type="InterPro" id="IPR002180">
    <property type="entry name" value="LS/RS"/>
</dbReference>
<comment type="pathway">
    <text evidence="1 7">Cofactor biosynthesis; riboflavin biosynthesis; riboflavin from 2-hydroxy-3-oxobutyl phosphate and 5-amino-6-(D-ribitylamino)uracil: step 1/2.</text>
</comment>